<protein>
    <submittedName>
        <fullName evidence="2">Uncharacterized protein</fullName>
    </submittedName>
</protein>
<dbReference type="Proteomes" id="UP000323454">
    <property type="component" value="Unassembled WGS sequence"/>
</dbReference>
<comment type="caution">
    <text evidence="2">The sequence shown here is derived from an EMBL/GenBank/DDBJ whole genome shotgun (WGS) entry which is preliminary data.</text>
</comment>
<dbReference type="AlphaFoldDB" id="A0A5B2XPE1"/>
<dbReference type="RefSeq" id="WP_149848560.1">
    <property type="nucleotide sequence ID" value="NZ_VUOB01000010.1"/>
</dbReference>
<feature type="compositionally biased region" description="Pro residues" evidence="1">
    <location>
        <begin position="72"/>
        <end position="89"/>
    </location>
</feature>
<gene>
    <name evidence="2" type="ORF">F0L68_06640</name>
</gene>
<sequence>MADTEQPREPAIDAEQFRQFQQYQEFLRFQEAQRQLGAAPQGGAPQQGGAPHQDVVPYNPPTPQTPQAQPGQWPPAVPPGQWPPTPPPPPKREGPPLWLRILKLKLVRRLITLIIVLLLANWAYQHYFGTDDNGGVAHDSGGQSQTPLTPGTPKGTVEYLFQHISMADTTYACLLFQDDTARNAFAKDVGEKDCAAAVLALKRTSVGDVTHYAHPDFPDEYLKFPATGSVQISTCRLIFAPDALKPGFTPLGRFTVSSLPNKNWIITGYQHEDCAATSSTSPTSR</sequence>
<reference evidence="2 3" key="2">
    <citation type="submission" date="2019-09" db="EMBL/GenBank/DDBJ databases">
        <authorList>
            <person name="Jin C."/>
        </authorList>
    </citation>
    <scope>NUCLEOTIDE SEQUENCE [LARGE SCALE GENOMIC DNA]</scope>
    <source>
        <strain evidence="2 3">AN110305</strain>
    </source>
</reference>
<evidence type="ECO:0000313" key="2">
    <source>
        <dbReference type="EMBL" id="KAA2264761.1"/>
    </source>
</evidence>
<accession>A0A5B2XPE1</accession>
<proteinExistence type="predicted"/>
<dbReference type="OrthoDB" id="5181787at2"/>
<name>A0A5B2XPE1_9PSEU</name>
<evidence type="ECO:0000256" key="1">
    <source>
        <dbReference type="SAM" id="MobiDB-lite"/>
    </source>
</evidence>
<dbReference type="EMBL" id="VUOB01000010">
    <property type="protein sequence ID" value="KAA2264761.1"/>
    <property type="molecule type" value="Genomic_DNA"/>
</dbReference>
<keyword evidence="3" id="KW-1185">Reference proteome</keyword>
<evidence type="ECO:0000313" key="3">
    <source>
        <dbReference type="Proteomes" id="UP000323454"/>
    </source>
</evidence>
<feature type="compositionally biased region" description="Low complexity" evidence="1">
    <location>
        <begin position="31"/>
        <end position="51"/>
    </location>
</feature>
<organism evidence="2 3">
    <name type="scientific">Solihabitans fulvus</name>
    <dbReference type="NCBI Taxonomy" id="1892852"/>
    <lineage>
        <taxon>Bacteria</taxon>
        <taxon>Bacillati</taxon>
        <taxon>Actinomycetota</taxon>
        <taxon>Actinomycetes</taxon>
        <taxon>Pseudonocardiales</taxon>
        <taxon>Pseudonocardiaceae</taxon>
        <taxon>Solihabitans</taxon>
    </lineage>
</organism>
<reference evidence="2 3" key="1">
    <citation type="submission" date="2019-09" db="EMBL/GenBank/DDBJ databases">
        <title>Goodfellowia gen. nov., a new genus of the Pseudonocardineae related to Actinoalloteichus, containing Goodfellowia coeruleoviolacea gen. nov., comb. nov. gen. nov., comb. nov.</title>
        <authorList>
            <person name="Labeda D."/>
        </authorList>
    </citation>
    <scope>NUCLEOTIDE SEQUENCE [LARGE SCALE GENOMIC DNA]</scope>
    <source>
        <strain evidence="2 3">AN110305</strain>
    </source>
</reference>
<feature type="region of interest" description="Disordered" evidence="1">
    <location>
        <begin position="31"/>
        <end position="93"/>
    </location>
</feature>